<accession>A0A348HB46</accession>
<proteinExistence type="predicted"/>
<dbReference type="AlphaFoldDB" id="A0A348HB46"/>
<organism evidence="1 2">
    <name type="scientific">Zymobacter palmae</name>
    <dbReference type="NCBI Taxonomy" id="33074"/>
    <lineage>
        <taxon>Bacteria</taxon>
        <taxon>Pseudomonadati</taxon>
        <taxon>Pseudomonadota</taxon>
        <taxon>Gammaproteobacteria</taxon>
        <taxon>Oceanospirillales</taxon>
        <taxon>Halomonadaceae</taxon>
        <taxon>Zymobacter group</taxon>
        <taxon>Zymobacter</taxon>
    </lineage>
</organism>
<gene>
    <name evidence="1" type="ORF">ZBT109_0048</name>
</gene>
<name>A0A348HB46_9GAMM</name>
<evidence type="ECO:0000313" key="2">
    <source>
        <dbReference type="Proteomes" id="UP000267342"/>
    </source>
</evidence>
<sequence length="315" mass="35788">MDNNVETLLSAQLRTDTLEQMGKADPLQLMSMAASLNRQDTEALEDVIASGWIRLFFTEWQVRLKQFAHRFVPYNGFDRQIRIMHWREASGLHSQLETFQIGRVLLDEGYFLNEEDGTLNIRCAFPKSYYCPYYQLPMIGIRGFLTDFHGDFCTDADAARDVRDPASSTTSADAVSLARKEATLLQQAFAASCLPQSFTVDDLKERLATIEDIASQYQSLMADASTVLPMAMWRIDLNIWFGDDTQPFHFFTFPADDIARLVPIQNHVVRVSSFDGVSGVFNRGDIESYAVIDTLTGKTIDSDMVCIDQDERYNY</sequence>
<dbReference type="RefSeq" id="WP_027704391.1">
    <property type="nucleotide sequence ID" value="NZ_AP018933.1"/>
</dbReference>
<dbReference type="EMBL" id="AP018933">
    <property type="protein sequence ID" value="BBG28848.1"/>
    <property type="molecule type" value="Genomic_DNA"/>
</dbReference>
<protein>
    <submittedName>
        <fullName evidence="1">DnaJ-class molecular chaperone with C-terminal</fullName>
    </submittedName>
</protein>
<dbReference type="Proteomes" id="UP000267342">
    <property type="component" value="Chromosome"/>
</dbReference>
<reference evidence="1 2" key="1">
    <citation type="submission" date="2018-09" db="EMBL/GenBank/DDBJ databases">
        <title>Zymobacter palmae IAM14233 (=T109) whole genome analysis.</title>
        <authorList>
            <person name="Yanase H."/>
        </authorList>
    </citation>
    <scope>NUCLEOTIDE SEQUENCE [LARGE SCALE GENOMIC DNA]</scope>
    <source>
        <strain evidence="1 2">IAM14233</strain>
    </source>
</reference>
<dbReference type="KEGG" id="zpl:ZBT109_0048"/>
<evidence type="ECO:0000313" key="1">
    <source>
        <dbReference type="EMBL" id="BBG28848.1"/>
    </source>
</evidence>
<keyword evidence="2" id="KW-1185">Reference proteome</keyword>